<dbReference type="Pfam" id="PF02924">
    <property type="entry name" value="HDPD"/>
    <property type="match status" value="1"/>
</dbReference>
<evidence type="ECO:0000313" key="1">
    <source>
        <dbReference type="EMBL" id="MBB4145807.1"/>
    </source>
</evidence>
<gene>
    <name evidence="1" type="ORF">GGQ72_004373</name>
</gene>
<dbReference type="RefSeq" id="WP_165130362.1">
    <property type="nucleotide sequence ID" value="NZ_CP049247.1"/>
</dbReference>
<dbReference type="Gene3D" id="2.40.300.10">
    <property type="entry name" value="Head decoration protein D"/>
    <property type="match status" value="1"/>
</dbReference>
<dbReference type="EMBL" id="JACIEC010000012">
    <property type="protein sequence ID" value="MBB4145807.1"/>
    <property type="molecule type" value="Genomic_DNA"/>
</dbReference>
<evidence type="ECO:0008006" key="3">
    <source>
        <dbReference type="Google" id="ProtNLM"/>
    </source>
</evidence>
<reference evidence="1 2" key="1">
    <citation type="submission" date="2020-08" db="EMBL/GenBank/DDBJ databases">
        <title>Genomic Encyclopedia of Type Strains, Phase IV (KMG-IV): sequencing the most valuable type-strain genomes for metagenomic binning, comparative biology and taxonomic classification.</title>
        <authorList>
            <person name="Goeker M."/>
        </authorList>
    </citation>
    <scope>NUCLEOTIDE SEQUENCE [LARGE SCALE GENOMIC DNA]</scope>
    <source>
        <strain evidence="1 2">DSM 29514</strain>
    </source>
</reference>
<dbReference type="Proteomes" id="UP000519897">
    <property type="component" value="Unassembled WGS sequence"/>
</dbReference>
<accession>A0A7W6LM73</accession>
<sequence length="127" mass="13112">MPGIITETPRDLGFLLSEGSRTLSRETVVIASGAGKLNAGTVLGKITASGKYIPSPAAQVAGKEGAETAVAVLGYEVDATSADVQTVVIANDAEVKRPMLVFDASVNDATKQTAKLTQLRAVNIKAR</sequence>
<keyword evidence="2" id="KW-1185">Reference proteome</keyword>
<evidence type="ECO:0000313" key="2">
    <source>
        <dbReference type="Proteomes" id="UP000519897"/>
    </source>
</evidence>
<name>A0A7W6LM73_9HYPH</name>
<dbReference type="AlphaFoldDB" id="A0A7W6LM73"/>
<comment type="caution">
    <text evidence="1">The sequence shown here is derived from an EMBL/GenBank/DDBJ whole genome shotgun (WGS) entry which is preliminary data.</text>
</comment>
<organism evidence="1 2">
    <name type="scientific">Rhizobium rhizoryzae</name>
    <dbReference type="NCBI Taxonomy" id="451876"/>
    <lineage>
        <taxon>Bacteria</taxon>
        <taxon>Pseudomonadati</taxon>
        <taxon>Pseudomonadota</taxon>
        <taxon>Alphaproteobacteria</taxon>
        <taxon>Hyphomicrobiales</taxon>
        <taxon>Rhizobiaceae</taxon>
        <taxon>Rhizobium/Agrobacterium group</taxon>
        <taxon>Rhizobium</taxon>
    </lineage>
</organism>
<dbReference type="InterPro" id="IPR004195">
    <property type="entry name" value="Head_decoration_D"/>
</dbReference>
<proteinExistence type="predicted"/>
<protein>
    <recommendedName>
        <fullName evidence="3">Head decoration protein</fullName>
    </recommendedName>
</protein>